<evidence type="ECO:0000313" key="1">
    <source>
        <dbReference type="EMBL" id="SUX11323.1"/>
    </source>
</evidence>
<keyword evidence="2" id="KW-1185">Reference proteome</keyword>
<name>A0A381DKU1_9BACT</name>
<dbReference type="Gene3D" id="3.30.2310.20">
    <property type="entry name" value="RelE-like"/>
    <property type="match status" value="1"/>
</dbReference>
<evidence type="ECO:0000313" key="2">
    <source>
        <dbReference type="Proteomes" id="UP000254920"/>
    </source>
</evidence>
<dbReference type="RefSeq" id="WP_089182062.1">
    <property type="nucleotide sequence ID" value="NZ_CP043427.1"/>
</dbReference>
<proteinExistence type="predicted"/>
<dbReference type="GeneID" id="93090184"/>
<dbReference type="Proteomes" id="UP000254920">
    <property type="component" value="Unassembled WGS sequence"/>
</dbReference>
<dbReference type="AlphaFoldDB" id="A0A381DKU1"/>
<dbReference type="OrthoDB" id="1362197at2"/>
<dbReference type="Pfam" id="PF05016">
    <property type="entry name" value="ParE_toxin"/>
    <property type="match status" value="1"/>
</dbReference>
<sequence>MVIKQDDRFKTELKGIFDYIAKDSRQRAVKFKSDLFTKIDNLKDNPKEYRASYYIDNPNARDLIFKGYTIPYLVDDEVIIILGIFKSNLWK</sequence>
<protein>
    <submittedName>
        <fullName evidence="1">Plasmid stabilization system protein</fullName>
    </submittedName>
</protein>
<reference evidence="1 2" key="1">
    <citation type="submission" date="2018-06" db="EMBL/GenBank/DDBJ databases">
        <authorList>
            <consortium name="Pathogen Informatics"/>
            <person name="Doyle S."/>
        </authorList>
    </citation>
    <scope>NUCLEOTIDE SEQUENCE [LARGE SCALE GENOMIC DNA]</scope>
    <source>
        <strain evidence="1 2">NCTC12475</strain>
    </source>
</reference>
<gene>
    <name evidence="1" type="ORF">NCTC12475_01542</name>
</gene>
<dbReference type="EMBL" id="UFVD01000001">
    <property type="protein sequence ID" value="SUX11323.1"/>
    <property type="molecule type" value="Genomic_DNA"/>
</dbReference>
<accession>A0A381DKU1</accession>
<dbReference type="InterPro" id="IPR007712">
    <property type="entry name" value="RelE/ParE_toxin"/>
</dbReference>
<organism evidence="1 2">
    <name type="scientific">Campylobacter sputorum subsp. sputorum</name>
    <dbReference type="NCBI Taxonomy" id="32024"/>
    <lineage>
        <taxon>Bacteria</taxon>
        <taxon>Pseudomonadati</taxon>
        <taxon>Campylobacterota</taxon>
        <taxon>Epsilonproteobacteria</taxon>
        <taxon>Campylobacterales</taxon>
        <taxon>Campylobacteraceae</taxon>
        <taxon>Campylobacter</taxon>
    </lineage>
</organism>
<dbReference type="InterPro" id="IPR035093">
    <property type="entry name" value="RelE/ParE_toxin_dom_sf"/>
</dbReference>